<comment type="caution">
    <text evidence="7">The sequence shown here is derived from an EMBL/GenBank/DDBJ whole genome shotgun (WGS) entry which is preliminary data.</text>
</comment>
<keyword evidence="5" id="KW-0411">Iron-sulfur</keyword>
<accession>A0ABU8CAV4</accession>
<dbReference type="SFLD" id="SFLDG01067">
    <property type="entry name" value="SPASM/twitch_domain_containing"/>
    <property type="match status" value="1"/>
</dbReference>
<dbReference type="InterPro" id="IPR058240">
    <property type="entry name" value="rSAM_sf"/>
</dbReference>
<evidence type="ECO:0000256" key="2">
    <source>
        <dbReference type="ARBA" id="ARBA00022691"/>
    </source>
</evidence>
<keyword evidence="4" id="KW-0408">Iron</keyword>
<dbReference type="InterPro" id="IPR013785">
    <property type="entry name" value="Aldolase_TIM"/>
</dbReference>
<name>A0ABU8CAV4_9GAMM</name>
<evidence type="ECO:0000256" key="5">
    <source>
        <dbReference type="ARBA" id="ARBA00023014"/>
    </source>
</evidence>
<dbReference type="InterPro" id="IPR007197">
    <property type="entry name" value="rSAM"/>
</dbReference>
<evidence type="ECO:0000313" key="7">
    <source>
        <dbReference type="EMBL" id="MEH8018786.1"/>
    </source>
</evidence>
<dbReference type="Pfam" id="PF04055">
    <property type="entry name" value="Radical_SAM"/>
    <property type="match status" value="1"/>
</dbReference>
<dbReference type="RefSeq" id="WP_335737187.1">
    <property type="nucleotide sequence ID" value="NZ_JALAAR010000016.1"/>
</dbReference>
<dbReference type="PANTHER" id="PTHR11228:SF7">
    <property type="entry name" value="PQQA PEPTIDE CYCLASE"/>
    <property type="match status" value="1"/>
</dbReference>
<evidence type="ECO:0000256" key="1">
    <source>
        <dbReference type="ARBA" id="ARBA00001966"/>
    </source>
</evidence>
<dbReference type="Proteomes" id="UP001375382">
    <property type="component" value="Unassembled WGS sequence"/>
</dbReference>
<protein>
    <submittedName>
        <fullName evidence="7">His-Xaa-Ser system radical SAM maturase HxsC</fullName>
    </submittedName>
</protein>
<keyword evidence="3" id="KW-0479">Metal-binding</keyword>
<dbReference type="SUPFAM" id="SSF102114">
    <property type="entry name" value="Radical SAM enzymes"/>
    <property type="match status" value="1"/>
</dbReference>
<comment type="cofactor">
    <cofactor evidence="1">
        <name>[4Fe-4S] cluster</name>
        <dbReference type="ChEBI" id="CHEBI:49883"/>
    </cofactor>
</comment>
<dbReference type="EMBL" id="JALAAR010000016">
    <property type="protein sequence ID" value="MEH8018786.1"/>
    <property type="molecule type" value="Genomic_DNA"/>
</dbReference>
<feature type="domain" description="Radical SAM core" evidence="6">
    <location>
        <begin position="84"/>
        <end position="301"/>
    </location>
</feature>
<dbReference type="CDD" id="cd01335">
    <property type="entry name" value="Radical_SAM"/>
    <property type="match status" value="1"/>
</dbReference>
<organism evidence="7 8">
    <name type="scientific">Rheinheimera muenzenbergensis</name>
    <dbReference type="NCBI Taxonomy" id="1193628"/>
    <lineage>
        <taxon>Bacteria</taxon>
        <taxon>Pseudomonadati</taxon>
        <taxon>Pseudomonadota</taxon>
        <taxon>Gammaproteobacteria</taxon>
        <taxon>Chromatiales</taxon>
        <taxon>Chromatiaceae</taxon>
        <taxon>Rheinheimera</taxon>
    </lineage>
</organism>
<evidence type="ECO:0000259" key="6">
    <source>
        <dbReference type="PROSITE" id="PS51918"/>
    </source>
</evidence>
<reference evidence="7 8" key="1">
    <citation type="journal article" date="2023" name="Ecotoxicol. Environ. Saf.">
        <title>Mercury remediation potential of mercury-resistant strain Rheinheimera metallidurans sp. nov. isolated from a municipal waste dumping site.</title>
        <authorList>
            <person name="Yadav V."/>
            <person name="Manjhi A."/>
            <person name="Vadakedath N."/>
        </authorList>
    </citation>
    <scope>NUCLEOTIDE SEQUENCE [LARGE SCALE GENOMIC DNA]</scope>
    <source>
        <strain evidence="7 8">E-49</strain>
    </source>
</reference>
<sequence>MLEVLRNDLFECAAEESKLSGFYVLRKCQPLIPGFLPQVIVYENSGTIINPETPAVINSELFRAIEDGDIASISPNGKIRVILSRRANHNTLLLTERCDNRCQFCSQPPKDGDDSWLLEQAILAICAFNLDGEIGLSGGEPLLYRDDFIRLLDTTIEHAPRTRLHVLTNGRAFADLSFTKSVAKRTEHITMSFGIPLYAANSTIHDKLVGAEGAFNETVKGIINAGNSGINIELRFIPTRQNAQELPFVAEYANRVFTNINQISVMNMEPMGWARKNWDGLYLHPLEYPLLLENAAKISRQNSTPLYLFNYPLCHLPEHLHELSVQSISDWKNYYPKECSSCSMKNQCGGFFASAKGKFLQSPQRYV</sequence>
<dbReference type="Gene3D" id="3.20.20.70">
    <property type="entry name" value="Aldolase class I"/>
    <property type="match status" value="1"/>
</dbReference>
<dbReference type="InterPro" id="IPR050377">
    <property type="entry name" value="Radical_SAM_PqqE_MftC-like"/>
</dbReference>
<dbReference type="PANTHER" id="PTHR11228">
    <property type="entry name" value="RADICAL SAM DOMAIN PROTEIN"/>
    <property type="match status" value="1"/>
</dbReference>
<evidence type="ECO:0000256" key="3">
    <source>
        <dbReference type="ARBA" id="ARBA00022723"/>
    </source>
</evidence>
<evidence type="ECO:0000256" key="4">
    <source>
        <dbReference type="ARBA" id="ARBA00023004"/>
    </source>
</evidence>
<dbReference type="InterPro" id="IPR024032">
    <property type="entry name" value="rSAM_paired_HxsC"/>
</dbReference>
<keyword evidence="2" id="KW-0949">S-adenosyl-L-methionine</keyword>
<evidence type="ECO:0000313" key="8">
    <source>
        <dbReference type="Proteomes" id="UP001375382"/>
    </source>
</evidence>
<dbReference type="NCBIfam" id="TIGR03977">
    <property type="entry name" value="rSAM_pair_HxsC"/>
    <property type="match status" value="1"/>
</dbReference>
<dbReference type="SFLD" id="SFLDS00029">
    <property type="entry name" value="Radical_SAM"/>
    <property type="match status" value="1"/>
</dbReference>
<dbReference type="SFLD" id="SFLDG01103">
    <property type="entry name" value="Uncharacterised_Radical_SAM_Su"/>
    <property type="match status" value="1"/>
</dbReference>
<gene>
    <name evidence="7" type="primary">hxsC</name>
    <name evidence="7" type="ORF">MN202_16205</name>
</gene>
<keyword evidence="8" id="KW-1185">Reference proteome</keyword>
<dbReference type="PROSITE" id="PS51918">
    <property type="entry name" value="RADICAL_SAM"/>
    <property type="match status" value="1"/>
</dbReference>
<proteinExistence type="predicted"/>